<dbReference type="InterPro" id="IPR036179">
    <property type="entry name" value="Ig-like_dom_sf"/>
</dbReference>
<dbReference type="PANTHER" id="PTHR46013">
    <property type="entry name" value="VASCULAR CELL ADHESION MOLECULE 1"/>
    <property type="match status" value="1"/>
</dbReference>
<dbReference type="EMBL" id="PZQS01000001">
    <property type="protein sequence ID" value="PVD38483.1"/>
    <property type="molecule type" value="Genomic_DNA"/>
</dbReference>
<feature type="domain" description="Ig-like" evidence="2">
    <location>
        <begin position="18"/>
        <end position="98"/>
    </location>
</feature>
<accession>A0A2T7PYI9</accession>
<feature type="domain" description="Ig-like" evidence="2">
    <location>
        <begin position="506"/>
        <end position="586"/>
    </location>
</feature>
<evidence type="ECO:0000256" key="1">
    <source>
        <dbReference type="SAM" id="SignalP"/>
    </source>
</evidence>
<protein>
    <recommendedName>
        <fullName evidence="2">Ig-like domain-containing protein</fullName>
    </recommendedName>
</protein>
<dbReference type="OrthoDB" id="10039395at2759"/>
<organism evidence="3 4">
    <name type="scientific">Pomacea canaliculata</name>
    <name type="common">Golden apple snail</name>
    <dbReference type="NCBI Taxonomy" id="400727"/>
    <lineage>
        <taxon>Eukaryota</taxon>
        <taxon>Metazoa</taxon>
        <taxon>Spiralia</taxon>
        <taxon>Lophotrochozoa</taxon>
        <taxon>Mollusca</taxon>
        <taxon>Gastropoda</taxon>
        <taxon>Caenogastropoda</taxon>
        <taxon>Architaenioglossa</taxon>
        <taxon>Ampullarioidea</taxon>
        <taxon>Ampullariidae</taxon>
        <taxon>Pomacea</taxon>
    </lineage>
</organism>
<dbReference type="SUPFAM" id="SSF48726">
    <property type="entry name" value="Immunoglobulin"/>
    <property type="match status" value="5"/>
</dbReference>
<reference evidence="3 4" key="1">
    <citation type="submission" date="2018-04" db="EMBL/GenBank/DDBJ databases">
        <title>The genome of golden apple snail Pomacea canaliculata provides insight into stress tolerance and invasive adaptation.</title>
        <authorList>
            <person name="Liu C."/>
            <person name="Liu B."/>
            <person name="Ren Y."/>
            <person name="Zhang Y."/>
            <person name="Wang H."/>
            <person name="Li S."/>
            <person name="Jiang F."/>
            <person name="Yin L."/>
            <person name="Zhang G."/>
            <person name="Qian W."/>
            <person name="Fan W."/>
        </authorList>
    </citation>
    <scope>NUCLEOTIDE SEQUENCE [LARGE SCALE GENOMIC DNA]</scope>
    <source>
        <strain evidence="3">SZHN2017</strain>
        <tissue evidence="3">Muscle</tissue>
    </source>
</reference>
<dbReference type="PROSITE" id="PS00290">
    <property type="entry name" value="IG_MHC"/>
    <property type="match status" value="1"/>
</dbReference>
<dbReference type="Pfam" id="PF13895">
    <property type="entry name" value="Ig_2"/>
    <property type="match status" value="2"/>
</dbReference>
<evidence type="ECO:0000313" key="4">
    <source>
        <dbReference type="Proteomes" id="UP000245119"/>
    </source>
</evidence>
<evidence type="ECO:0000313" key="3">
    <source>
        <dbReference type="EMBL" id="PVD38483.1"/>
    </source>
</evidence>
<dbReference type="Proteomes" id="UP000245119">
    <property type="component" value="Linkage Group LG1"/>
</dbReference>
<proteinExistence type="predicted"/>
<feature type="chain" id="PRO_5015756088" description="Ig-like domain-containing protein" evidence="1">
    <location>
        <begin position="23"/>
        <end position="600"/>
    </location>
</feature>
<dbReference type="STRING" id="400727.A0A2T7PYI9"/>
<dbReference type="SMART" id="SM00409">
    <property type="entry name" value="IG"/>
    <property type="match status" value="5"/>
</dbReference>
<keyword evidence="4" id="KW-1185">Reference proteome</keyword>
<feature type="signal peptide" evidence="1">
    <location>
        <begin position="1"/>
        <end position="22"/>
    </location>
</feature>
<dbReference type="InterPro" id="IPR003006">
    <property type="entry name" value="Ig/MHC_CS"/>
</dbReference>
<feature type="domain" description="Ig-like" evidence="2">
    <location>
        <begin position="416"/>
        <end position="500"/>
    </location>
</feature>
<feature type="domain" description="Ig-like" evidence="2">
    <location>
        <begin position="202"/>
        <end position="377"/>
    </location>
</feature>
<dbReference type="PANTHER" id="PTHR46013:SF4">
    <property type="entry name" value="B-CELL RECEPTOR CD22-RELATED"/>
    <property type="match status" value="1"/>
</dbReference>
<sequence>MSTLHTFLVDICSATLTPTIAGATEVPELQNVTLTCSSASQINIASLTYTWYGVSGSDISSSSTGTYSIYLVSYADSGSYSCEVTYDTATSNRSAAYVLKGMFDTTGSLIPSQSSSTYQINPVTMAKRGSYRCSVVYNSIESTKSDPAFVLQVKPKAPTVSVSGGRAIDQSPVTLVCSSESVTASASATNSLAYVTGVAVTPQTPIITGSSMVVEGSGIALSCDSASSSMPSPVVWAWTRDGVSIGVSSQQYASSGAIFSDMAAYTCTVSADGVQSLPSSAFYLSVQPKPATLTGNASLPLTDGSPFSMQCSTESSPTDSLTYTFTNTDTGANLATNVPDSSYYLGTVTLQTSGSYTCKVTHKGVDSRRQQHTSVVSQSLTLLRLTFADAGAYSCAVTYRGVASDRSADYTLRVVPPAPVVSGAAVATQSSSITYTCTTTFTSTPSTLTYEWYKDTSLLTGSTSANFIISPVVFISAGAYSCMVTANGVKSDFSQPLTLTVKPLTPTVTAESSLPVPEGGNVSITCRTASEKLMTAIAAFTFYDPSDVIVAANVSNKTFTLTSMTLARAGNYKCKVIYDRVSSDVSTTPLLVTGKHRYNH</sequence>
<dbReference type="Gene3D" id="2.60.40.10">
    <property type="entry name" value="Immunoglobulins"/>
    <property type="match status" value="5"/>
</dbReference>
<dbReference type="PROSITE" id="PS50835">
    <property type="entry name" value="IG_LIKE"/>
    <property type="match status" value="4"/>
</dbReference>
<dbReference type="InterPro" id="IPR003599">
    <property type="entry name" value="Ig_sub"/>
</dbReference>
<dbReference type="AlphaFoldDB" id="A0A2T7PYI9"/>
<dbReference type="InterPro" id="IPR013783">
    <property type="entry name" value="Ig-like_fold"/>
</dbReference>
<name>A0A2T7PYI9_POMCA</name>
<gene>
    <name evidence="3" type="ORF">C0Q70_01098</name>
</gene>
<keyword evidence="1" id="KW-0732">Signal</keyword>
<dbReference type="InterPro" id="IPR007110">
    <property type="entry name" value="Ig-like_dom"/>
</dbReference>
<comment type="caution">
    <text evidence="3">The sequence shown here is derived from an EMBL/GenBank/DDBJ whole genome shotgun (WGS) entry which is preliminary data.</text>
</comment>
<evidence type="ECO:0000259" key="2">
    <source>
        <dbReference type="PROSITE" id="PS50835"/>
    </source>
</evidence>